<evidence type="ECO:0000256" key="1">
    <source>
        <dbReference type="SAM" id="MobiDB-lite"/>
    </source>
</evidence>
<organism evidence="2 3">
    <name type="scientific">Schizothecium vesticola</name>
    <dbReference type="NCBI Taxonomy" id="314040"/>
    <lineage>
        <taxon>Eukaryota</taxon>
        <taxon>Fungi</taxon>
        <taxon>Dikarya</taxon>
        <taxon>Ascomycota</taxon>
        <taxon>Pezizomycotina</taxon>
        <taxon>Sordariomycetes</taxon>
        <taxon>Sordariomycetidae</taxon>
        <taxon>Sordariales</taxon>
        <taxon>Schizotheciaceae</taxon>
        <taxon>Schizothecium</taxon>
    </lineage>
</organism>
<proteinExistence type="predicted"/>
<feature type="region of interest" description="Disordered" evidence="1">
    <location>
        <begin position="83"/>
        <end position="115"/>
    </location>
</feature>
<dbReference type="AlphaFoldDB" id="A0AA40BR92"/>
<sequence length="170" mass="18915">MRSLLSTLGLQRPGMAFVCPFHGQRTRREPSESVGRLRAGHSTNSRRVHGCCPMRGAGEYPVDLGERPRGRWKEPRATTFPGNLVSLDFSPKSPSSIEQPEPHATNSTDSCYPSSSCSPSLFSKNIEYDSRIGKRRATALDLRTLFRWMDTGEQLVFAFPVPSSLLDSRS</sequence>
<feature type="region of interest" description="Disordered" evidence="1">
    <location>
        <begin position="26"/>
        <end position="52"/>
    </location>
</feature>
<reference evidence="2" key="1">
    <citation type="submission" date="2023-06" db="EMBL/GenBank/DDBJ databases">
        <title>Genome-scale phylogeny and comparative genomics of the fungal order Sordariales.</title>
        <authorList>
            <consortium name="Lawrence Berkeley National Laboratory"/>
            <person name="Hensen N."/>
            <person name="Bonometti L."/>
            <person name="Westerberg I."/>
            <person name="Brannstrom I.O."/>
            <person name="Guillou S."/>
            <person name="Cros-Aarteil S."/>
            <person name="Calhoun S."/>
            <person name="Haridas S."/>
            <person name="Kuo A."/>
            <person name="Mondo S."/>
            <person name="Pangilinan J."/>
            <person name="Riley R."/>
            <person name="LaButti K."/>
            <person name="Andreopoulos B."/>
            <person name="Lipzen A."/>
            <person name="Chen C."/>
            <person name="Yanf M."/>
            <person name="Daum C."/>
            <person name="Ng V."/>
            <person name="Clum A."/>
            <person name="Steindorff A."/>
            <person name="Ohm R."/>
            <person name="Martin F."/>
            <person name="Silar P."/>
            <person name="Natvig D."/>
            <person name="Lalanne C."/>
            <person name="Gautier V."/>
            <person name="Ament-velasquez S.L."/>
            <person name="Kruys A."/>
            <person name="Hutchinson M.I."/>
            <person name="Powell A.J."/>
            <person name="Barry K."/>
            <person name="Miller A.N."/>
            <person name="Grigoriev I.V."/>
            <person name="Debuchy R."/>
            <person name="Gladieux P."/>
            <person name="Thoren M.H."/>
            <person name="Johannesson H."/>
        </authorList>
    </citation>
    <scope>NUCLEOTIDE SEQUENCE</scope>
    <source>
        <strain evidence="2">SMH3187-1</strain>
    </source>
</reference>
<comment type="caution">
    <text evidence="2">The sequence shown here is derived from an EMBL/GenBank/DDBJ whole genome shotgun (WGS) entry which is preliminary data.</text>
</comment>
<keyword evidence="3" id="KW-1185">Reference proteome</keyword>
<dbReference type="Proteomes" id="UP001172155">
    <property type="component" value="Unassembled WGS sequence"/>
</dbReference>
<accession>A0AA40BR92</accession>
<evidence type="ECO:0000313" key="2">
    <source>
        <dbReference type="EMBL" id="KAK0738808.1"/>
    </source>
</evidence>
<dbReference type="EMBL" id="JAUKUD010000007">
    <property type="protein sequence ID" value="KAK0738808.1"/>
    <property type="molecule type" value="Genomic_DNA"/>
</dbReference>
<name>A0AA40BR92_9PEZI</name>
<evidence type="ECO:0000313" key="3">
    <source>
        <dbReference type="Proteomes" id="UP001172155"/>
    </source>
</evidence>
<gene>
    <name evidence="2" type="ORF">B0T18DRAFT_422821</name>
</gene>
<protein>
    <submittedName>
        <fullName evidence="2">Uncharacterized protein</fullName>
    </submittedName>
</protein>